<reference evidence="7 9" key="2">
    <citation type="submission" date="2018-08" db="EMBL/GenBank/DDBJ databases">
        <title>A genome reference for cultivated species of the human gut microbiota.</title>
        <authorList>
            <person name="Zou Y."/>
            <person name="Xue W."/>
            <person name="Luo G."/>
        </authorList>
    </citation>
    <scope>NUCLEOTIDE SEQUENCE [LARGE SCALE GENOMIC DNA]</scope>
    <source>
        <strain evidence="7 9">OF01-2LB</strain>
    </source>
</reference>
<evidence type="ECO:0000313" key="9">
    <source>
        <dbReference type="Proteomes" id="UP000260025"/>
    </source>
</evidence>
<evidence type="ECO:0000313" key="6">
    <source>
        <dbReference type="EMBL" id="QJA04200.1"/>
    </source>
</evidence>
<dbReference type="EMBL" id="WWTN01000031">
    <property type="protein sequence ID" value="MZH57184.1"/>
    <property type="molecule type" value="Genomic_DNA"/>
</dbReference>
<dbReference type="EMBL" id="CP048838">
    <property type="protein sequence ID" value="QJA04200.1"/>
    <property type="molecule type" value="Genomic_DNA"/>
</dbReference>
<dbReference type="SUPFAM" id="SSF55021">
    <property type="entry name" value="ACT-like"/>
    <property type="match status" value="1"/>
</dbReference>
<reference evidence="3 8" key="1">
    <citation type="submission" date="2014-08" db="EMBL/GenBank/DDBJ databases">
        <title>Clostridium innocuum, an unnegligible vancomycin-resistant pathogen causing extra-intestinal infections.</title>
        <authorList>
            <person name="Feng Y."/>
            <person name="Chiu C.-H."/>
        </authorList>
    </citation>
    <scope>NUCLEOTIDE SEQUENCE [LARGE SCALE GENOMIC DNA]</scope>
    <source>
        <strain evidence="3 8">AN88</strain>
    </source>
</reference>
<protein>
    <recommendedName>
        <fullName evidence="1">UPF0735 ACT domain-containing protein CIAN88_17985</fullName>
    </recommendedName>
</protein>
<gene>
    <name evidence="3" type="ORF">CIAN88_17985</name>
    <name evidence="7" type="ORF">DXA38_10505</name>
    <name evidence="6" type="ORF">G4D54_18045</name>
    <name evidence="5" type="ORF">GT664_15860</name>
    <name evidence="4" type="ORF">MKC95_09235</name>
</gene>
<name>A0A099I2H9_CLOIN</name>
<organism evidence="3 8">
    <name type="scientific">Clostridium innocuum</name>
    <dbReference type="NCBI Taxonomy" id="1522"/>
    <lineage>
        <taxon>Bacteria</taxon>
        <taxon>Bacillati</taxon>
        <taxon>Bacillota</taxon>
        <taxon>Clostridia</taxon>
        <taxon>Eubacteriales</taxon>
        <taxon>Clostridiaceae</taxon>
        <taxon>Clostridium</taxon>
    </lineage>
</organism>
<reference evidence="5" key="3">
    <citation type="journal article" date="2019" name="Nat. Med.">
        <title>A library of human gut bacterial isolates paired with longitudinal multiomics data enables mechanistic microbiome research.</title>
        <authorList>
            <person name="Poyet M."/>
            <person name="Groussin M."/>
            <person name="Gibbons S.M."/>
            <person name="Avila-Pacheco J."/>
            <person name="Jiang X."/>
            <person name="Kearney S.M."/>
            <person name="Perrotta A.R."/>
            <person name="Berdy B."/>
            <person name="Zhao S."/>
            <person name="Lieberman T.D."/>
            <person name="Swanson P.K."/>
            <person name="Smith M."/>
            <person name="Roesemann S."/>
            <person name="Alexander J.E."/>
            <person name="Rich S.A."/>
            <person name="Livny J."/>
            <person name="Vlamakis H."/>
            <person name="Clish C."/>
            <person name="Bullock K."/>
            <person name="Deik A."/>
            <person name="Scott J."/>
            <person name="Pierce K.A."/>
            <person name="Xavier R.J."/>
            <person name="Alm E.J."/>
        </authorList>
    </citation>
    <scope>NUCLEOTIDE SEQUENCE</scope>
    <source>
        <strain evidence="5">BIOML-A12</strain>
    </source>
</reference>
<comment type="similarity">
    <text evidence="1">Belongs to the UPF0735 family.</text>
</comment>
<sequence length="144" mass="16257">MEKYYIVDSTILPDVLDKVIEARSLLQNGEVKQVSEAVKRVGISRGTYYKYKDYVFLPAQGMSERKAVISLMLHHDKGILSEVLNTMSSVNANILTINQNIPIHEWASVVLSFDLCEMAVSIDELLERLRSCRGVSNLRLIAVE</sequence>
<evidence type="ECO:0000313" key="8">
    <source>
        <dbReference type="Proteomes" id="UP000030008"/>
    </source>
</evidence>
<dbReference type="PROSITE" id="PS51671">
    <property type="entry name" value="ACT"/>
    <property type="match status" value="1"/>
</dbReference>
<dbReference type="InterPro" id="IPR008310">
    <property type="entry name" value="UPF0735_ACT_dom-cont"/>
</dbReference>
<evidence type="ECO:0000313" key="5">
    <source>
        <dbReference type="EMBL" id="MZH57184.1"/>
    </source>
</evidence>
<evidence type="ECO:0000313" key="4">
    <source>
        <dbReference type="EMBL" id="MCR0232948.1"/>
    </source>
</evidence>
<dbReference type="EMBL" id="JQIF01000093">
    <property type="protein sequence ID" value="KGJ51885.1"/>
    <property type="molecule type" value="Genomic_DNA"/>
</dbReference>
<evidence type="ECO:0000313" key="7">
    <source>
        <dbReference type="EMBL" id="RGC15290.1"/>
    </source>
</evidence>
<evidence type="ECO:0000259" key="2">
    <source>
        <dbReference type="PROSITE" id="PS51671"/>
    </source>
</evidence>
<dbReference type="Proteomes" id="UP000604383">
    <property type="component" value="Unassembled WGS sequence"/>
</dbReference>
<dbReference type="NCBIfam" id="NF003361">
    <property type="entry name" value="PRK04435.1"/>
    <property type="match status" value="1"/>
</dbReference>
<dbReference type="InterPro" id="IPR045865">
    <property type="entry name" value="ACT-like_dom_sf"/>
</dbReference>
<dbReference type="PIRSF" id="PIRSF025624">
    <property type="entry name" value="ACT_PheB"/>
    <property type="match status" value="1"/>
</dbReference>
<dbReference type="GeneID" id="61927480"/>
<dbReference type="EMBL" id="JAKTMA010000014">
    <property type="protein sequence ID" value="MCR0232948.1"/>
    <property type="molecule type" value="Genomic_DNA"/>
</dbReference>
<dbReference type="RefSeq" id="WP_002607733.1">
    <property type="nucleotide sequence ID" value="NZ_AP025565.1"/>
</dbReference>
<dbReference type="Proteomes" id="UP000503330">
    <property type="component" value="Chromosome"/>
</dbReference>
<evidence type="ECO:0000313" key="3">
    <source>
        <dbReference type="EMBL" id="KGJ51885.1"/>
    </source>
</evidence>
<proteinExistence type="inferred from homology"/>
<dbReference type="OrthoDB" id="9788773at2"/>
<dbReference type="HAMAP" id="MF_00707">
    <property type="entry name" value="UPF0735"/>
    <property type="match status" value="1"/>
</dbReference>
<reference evidence="6 10" key="4">
    <citation type="submission" date="2020-02" db="EMBL/GenBank/DDBJ databases">
        <authorList>
            <person name="Kociolek L.K."/>
            <person name="Ozer E.A."/>
        </authorList>
    </citation>
    <scope>NUCLEOTIDE SEQUENCE [LARGE SCALE GENOMIC DNA]</scope>
    <source>
        <strain evidence="6 10">ATCC 14501</strain>
    </source>
</reference>
<dbReference type="Proteomes" id="UP000260025">
    <property type="component" value="Unassembled WGS sequence"/>
</dbReference>
<dbReference type="CDD" id="cd04888">
    <property type="entry name" value="ACT_PheB-BS"/>
    <property type="match status" value="1"/>
</dbReference>
<evidence type="ECO:0000256" key="1">
    <source>
        <dbReference type="HAMAP-Rule" id="MF_00707"/>
    </source>
</evidence>
<reference evidence="4" key="5">
    <citation type="journal article" date="2022" name="Clin. Infect. Dis.">
        <title>Association between Clostridium innocuum and antibiotic-associated diarrhea in adults and children: A cross-sectional study and comparative genomics analysis.</title>
        <authorList>
            <person name="Cherny K.E."/>
            <person name="Muscat E.B."/>
            <person name="Balaji A."/>
            <person name="Mukherjee J."/>
            <person name="Ozer E.A."/>
            <person name="Angarone M.P."/>
            <person name="Hauser A.R."/>
            <person name="Sichel J.S."/>
            <person name="Amponsah E."/>
            <person name="Kociolek L.K."/>
        </authorList>
    </citation>
    <scope>NUCLEOTIDE SEQUENCE</scope>
    <source>
        <strain evidence="4">NU1-AC-029v</strain>
    </source>
</reference>
<dbReference type="Proteomes" id="UP000030008">
    <property type="component" value="Unassembled WGS sequence"/>
</dbReference>
<dbReference type="InterPro" id="IPR002912">
    <property type="entry name" value="ACT_dom"/>
</dbReference>
<dbReference type="AlphaFoldDB" id="A0A099I2H9"/>
<dbReference type="Proteomes" id="UP001203972">
    <property type="component" value="Unassembled WGS sequence"/>
</dbReference>
<dbReference type="EMBL" id="QVEV01000014">
    <property type="protein sequence ID" value="RGC15290.1"/>
    <property type="molecule type" value="Genomic_DNA"/>
</dbReference>
<evidence type="ECO:0000313" key="10">
    <source>
        <dbReference type="Proteomes" id="UP000503330"/>
    </source>
</evidence>
<accession>A0A099I2H9</accession>
<feature type="domain" description="ACT" evidence="2">
    <location>
        <begin position="68"/>
        <end position="143"/>
    </location>
</feature>